<proteinExistence type="inferred from homology"/>
<keyword evidence="5 6" id="KW-0560">Oxidoreductase</keyword>
<dbReference type="InterPro" id="IPR050741">
    <property type="entry name" value="Acyl-CoA_dehydrogenase"/>
</dbReference>
<keyword evidence="3 6" id="KW-0285">Flavoprotein</keyword>
<protein>
    <recommendedName>
        <fullName evidence="10">Acyl-CoA dehydrogenase</fullName>
    </recommendedName>
</protein>
<keyword evidence="4 6" id="KW-0274">FAD</keyword>
<reference evidence="9" key="1">
    <citation type="submission" date="2021-01" db="EMBL/GenBank/DDBJ databases">
        <authorList>
            <person name="Corre E."/>
            <person name="Pelletier E."/>
            <person name="Niang G."/>
            <person name="Scheremetjew M."/>
            <person name="Finn R."/>
            <person name="Kale V."/>
            <person name="Holt S."/>
            <person name="Cochrane G."/>
            <person name="Meng A."/>
            <person name="Brown T."/>
            <person name="Cohen L."/>
        </authorList>
    </citation>
    <scope>NUCLEOTIDE SEQUENCE</scope>
    <source>
        <strain evidence="9">CCMP2058</strain>
    </source>
</reference>
<dbReference type="GO" id="GO:0050660">
    <property type="term" value="F:flavin adenine dinucleotide binding"/>
    <property type="evidence" value="ECO:0007669"/>
    <property type="project" value="InterPro"/>
</dbReference>
<dbReference type="EMBL" id="HBEM01015634">
    <property type="protein sequence ID" value="CAD8451080.1"/>
    <property type="molecule type" value="Transcribed_RNA"/>
</dbReference>
<dbReference type="GO" id="GO:0033539">
    <property type="term" value="P:fatty acid beta-oxidation using acyl-CoA dehydrogenase"/>
    <property type="evidence" value="ECO:0007669"/>
    <property type="project" value="TreeGrafter"/>
</dbReference>
<comment type="similarity">
    <text evidence="2 6">Belongs to the acyl-CoA dehydrogenase family.</text>
</comment>
<evidence type="ECO:0000256" key="4">
    <source>
        <dbReference type="ARBA" id="ARBA00022827"/>
    </source>
</evidence>
<dbReference type="SUPFAM" id="SSF47203">
    <property type="entry name" value="Acyl-CoA dehydrogenase C-terminal domain-like"/>
    <property type="match status" value="1"/>
</dbReference>
<evidence type="ECO:0000256" key="5">
    <source>
        <dbReference type="ARBA" id="ARBA00023002"/>
    </source>
</evidence>
<evidence type="ECO:0000313" key="9">
    <source>
        <dbReference type="EMBL" id="CAD8451080.1"/>
    </source>
</evidence>
<dbReference type="InterPro" id="IPR037069">
    <property type="entry name" value="AcylCoA_DH/ox_N_sf"/>
</dbReference>
<evidence type="ECO:0000259" key="8">
    <source>
        <dbReference type="Pfam" id="PF02770"/>
    </source>
</evidence>
<dbReference type="InterPro" id="IPR046373">
    <property type="entry name" value="Acyl-CoA_Oxase/DH_mid-dom_sf"/>
</dbReference>
<accession>A0A7S0DEU2</accession>
<dbReference type="Gene3D" id="1.20.140.10">
    <property type="entry name" value="Butyryl-CoA Dehydrogenase, subunit A, domain 3"/>
    <property type="match status" value="1"/>
</dbReference>
<dbReference type="GO" id="GO:0005737">
    <property type="term" value="C:cytoplasm"/>
    <property type="evidence" value="ECO:0007669"/>
    <property type="project" value="TreeGrafter"/>
</dbReference>
<dbReference type="GO" id="GO:0003995">
    <property type="term" value="F:acyl-CoA dehydrogenase activity"/>
    <property type="evidence" value="ECO:0007669"/>
    <property type="project" value="TreeGrafter"/>
</dbReference>
<dbReference type="FunFam" id="2.40.110.10:FF:000002">
    <property type="entry name" value="Acyl-CoA dehydrogenase fadE12"/>
    <property type="match status" value="1"/>
</dbReference>
<dbReference type="Pfam" id="PF02770">
    <property type="entry name" value="Acyl-CoA_dh_M"/>
    <property type="match status" value="1"/>
</dbReference>
<gene>
    <name evidence="9" type="ORF">LAMO00422_LOCUS10791</name>
</gene>
<dbReference type="PANTHER" id="PTHR48083">
    <property type="entry name" value="MEDIUM-CHAIN SPECIFIC ACYL-COA DEHYDROGENASE, MITOCHONDRIAL-RELATED"/>
    <property type="match status" value="1"/>
</dbReference>
<evidence type="ECO:0000256" key="6">
    <source>
        <dbReference type="RuleBase" id="RU362125"/>
    </source>
</evidence>
<evidence type="ECO:0000256" key="2">
    <source>
        <dbReference type="ARBA" id="ARBA00009347"/>
    </source>
</evidence>
<dbReference type="InterPro" id="IPR006091">
    <property type="entry name" value="Acyl-CoA_Oxase/DH_mid-dom"/>
</dbReference>
<dbReference type="AlphaFoldDB" id="A0A7S0DEU2"/>
<organism evidence="9">
    <name type="scientific">Amorphochlora amoebiformis</name>
    <dbReference type="NCBI Taxonomy" id="1561963"/>
    <lineage>
        <taxon>Eukaryota</taxon>
        <taxon>Sar</taxon>
        <taxon>Rhizaria</taxon>
        <taxon>Cercozoa</taxon>
        <taxon>Chlorarachniophyceae</taxon>
        <taxon>Amorphochlora</taxon>
    </lineage>
</organism>
<dbReference type="InterPro" id="IPR009075">
    <property type="entry name" value="AcylCo_DH/oxidase_C"/>
</dbReference>
<dbReference type="Gene3D" id="2.40.110.10">
    <property type="entry name" value="Butyryl-CoA Dehydrogenase, subunit A, domain 2"/>
    <property type="match status" value="1"/>
</dbReference>
<dbReference type="Gene3D" id="1.10.540.10">
    <property type="entry name" value="Acyl-CoA dehydrogenase/oxidase, N-terminal domain"/>
    <property type="match status" value="1"/>
</dbReference>
<name>A0A7S0DEU2_9EUKA</name>
<dbReference type="InterPro" id="IPR009100">
    <property type="entry name" value="AcylCoA_DH/oxidase_NM_dom_sf"/>
</dbReference>
<evidence type="ECO:0008006" key="10">
    <source>
        <dbReference type="Google" id="ProtNLM"/>
    </source>
</evidence>
<dbReference type="PANTHER" id="PTHR48083:SF13">
    <property type="entry name" value="ACYL-COA DEHYDROGENASE FAMILY MEMBER 11"/>
    <property type="match status" value="1"/>
</dbReference>
<dbReference type="Pfam" id="PF00441">
    <property type="entry name" value="Acyl-CoA_dh_1"/>
    <property type="match status" value="1"/>
</dbReference>
<feature type="domain" description="Acyl-CoA dehydrogenase/oxidase C-terminal" evidence="7">
    <location>
        <begin position="146"/>
        <end position="294"/>
    </location>
</feature>
<dbReference type="InterPro" id="IPR036250">
    <property type="entry name" value="AcylCo_DH-like_C"/>
</dbReference>
<evidence type="ECO:0000256" key="3">
    <source>
        <dbReference type="ARBA" id="ARBA00022630"/>
    </source>
</evidence>
<evidence type="ECO:0000256" key="1">
    <source>
        <dbReference type="ARBA" id="ARBA00001974"/>
    </source>
</evidence>
<evidence type="ECO:0000259" key="7">
    <source>
        <dbReference type="Pfam" id="PF00441"/>
    </source>
</evidence>
<comment type="cofactor">
    <cofactor evidence="1 6">
        <name>FAD</name>
        <dbReference type="ChEBI" id="CHEBI:57692"/>
    </cofactor>
</comment>
<feature type="domain" description="Acyl-CoA oxidase/dehydrogenase middle" evidence="8">
    <location>
        <begin position="28"/>
        <end position="134"/>
    </location>
</feature>
<dbReference type="SUPFAM" id="SSF56645">
    <property type="entry name" value="Acyl-CoA dehydrogenase NM domain-like"/>
    <property type="match status" value="1"/>
</dbReference>
<sequence length="304" mass="33998">MEVLALYGTKEQQEKWLVPLMEGKIHSAFAMTEPRVASSDATNIQTTITPTKDGYVINGHKWWTSGAMDPRCKVIILMGKVDRSGQAKKLHPYMQQSMILIPMDAPGVTVKRPLHVFGYDDAPHGHAEMVFRNVKVPKENMLLGEGMGFQIAQGRLGPGRIHHCMRLIGMAERALEMLVHRTHLRVAFKKTLSQHGGMRENIAKCRIEIDQCRLLVLQAADMIDRVGNKKARKQVAMIKVAAPSMACTVIDRAIQAYGGMGVCQDTILAYLWAQARTLRLADGPDEVHMRTIARIEAKQQRAKL</sequence>